<dbReference type="EMBL" id="BSXS01007181">
    <property type="protein sequence ID" value="GME87717.1"/>
    <property type="molecule type" value="Genomic_DNA"/>
</dbReference>
<dbReference type="Proteomes" id="UP001165064">
    <property type="component" value="Unassembled WGS sequence"/>
</dbReference>
<accession>A0ACB5TG47</accession>
<organism evidence="1 2">
    <name type="scientific">Ambrosiozyma monospora</name>
    <name type="common">Yeast</name>
    <name type="synonym">Endomycopsis monosporus</name>
    <dbReference type="NCBI Taxonomy" id="43982"/>
    <lineage>
        <taxon>Eukaryota</taxon>
        <taxon>Fungi</taxon>
        <taxon>Dikarya</taxon>
        <taxon>Ascomycota</taxon>
        <taxon>Saccharomycotina</taxon>
        <taxon>Pichiomycetes</taxon>
        <taxon>Pichiales</taxon>
        <taxon>Pichiaceae</taxon>
        <taxon>Ambrosiozyma</taxon>
    </lineage>
</organism>
<keyword evidence="2" id="KW-1185">Reference proteome</keyword>
<comment type="caution">
    <text evidence="1">The sequence shown here is derived from an EMBL/GenBank/DDBJ whole genome shotgun (WGS) entry which is preliminary data.</text>
</comment>
<name>A0ACB5TG47_AMBMO</name>
<evidence type="ECO:0000313" key="2">
    <source>
        <dbReference type="Proteomes" id="UP001165064"/>
    </source>
</evidence>
<reference evidence="1" key="1">
    <citation type="submission" date="2023-04" db="EMBL/GenBank/DDBJ databases">
        <title>Ambrosiozyma monospora NBRC 10751.</title>
        <authorList>
            <person name="Ichikawa N."/>
            <person name="Sato H."/>
            <person name="Tonouchi N."/>
        </authorList>
    </citation>
    <scope>NUCLEOTIDE SEQUENCE</scope>
    <source>
        <strain evidence="1">NBRC 10751</strain>
    </source>
</reference>
<evidence type="ECO:0000313" key="1">
    <source>
        <dbReference type="EMBL" id="GME87717.1"/>
    </source>
</evidence>
<sequence>MIQLSRMSNKSWSLVLLQTLLVLTQTVAASDDQQQQAQNPLQQGQIKGVFPEDQHLYQPNSEGLFQCLSNPEIQIPMWKLNDDYCDCPDGSDEPGTSACGALSKFYCANIGGPKLSNGQSGAYLPGFKVNDGVCDYDVCCDGSDELPGVCENKCDELKKQNDLLINEKIAVLKKGLASKVKTLDKGKDARFRISAERDKLAENLKELETQLTQLESQQNENHDFVNGLFRKLDSKLAEVDGVVGKVVQREKKLDDSLSLLDKVLAGLSNDYNPNFNDPAVKAARLKV</sequence>
<gene>
    <name evidence="1" type="ORF">Amon02_000824100</name>
</gene>
<protein>
    <submittedName>
        <fullName evidence="1">Unnamed protein product</fullName>
    </submittedName>
</protein>
<proteinExistence type="predicted"/>